<evidence type="ECO:0000313" key="8">
    <source>
        <dbReference type="Proteomes" id="UP000006876"/>
    </source>
</evidence>
<accession>E3HMC0</accession>
<evidence type="ECO:0000256" key="3">
    <source>
        <dbReference type="PROSITE-ProRule" id="PRU00284"/>
    </source>
</evidence>
<dbReference type="InterPro" id="IPR003660">
    <property type="entry name" value="HAMP_dom"/>
</dbReference>
<dbReference type="STRING" id="762376.AXYL_03678"/>
<dbReference type="EMBL" id="CP002287">
    <property type="protein sequence ID" value="ADP16998.1"/>
    <property type="molecule type" value="Genomic_DNA"/>
</dbReference>
<dbReference type="Proteomes" id="UP000006876">
    <property type="component" value="Chromosome"/>
</dbReference>
<gene>
    <name evidence="7" type="ordered locus">AXYL_03678</name>
</gene>
<reference evidence="7 8" key="1">
    <citation type="journal article" date="2011" name="J. Bacteriol.">
        <title>Complete genome sequence of the haloaromatic acid-degrading bacterium Achromobacter xylosoxidans A8.</title>
        <authorList>
            <person name="Strnad H."/>
            <person name="Ridl J."/>
            <person name="Paces J."/>
            <person name="Kolar M."/>
            <person name="Vlcek C."/>
            <person name="Paces V."/>
        </authorList>
    </citation>
    <scope>NUCLEOTIDE SEQUENCE [LARGE SCALE GENOMIC DNA]</scope>
    <source>
        <strain evidence="7 8">A8</strain>
    </source>
</reference>
<dbReference type="PRINTS" id="PR00260">
    <property type="entry name" value="CHEMTRNSDUCR"/>
</dbReference>
<dbReference type="eggNOG" id="COG0840">
    <property type="taxonomic scope" value="Bacteria"/>
</dbReference>
<keyword evidence="4" id="KW-0812">Transmembrane</keyword>
<evidence type="ECO:0000256" key="1">
    <source>
        <dbReference type="ARBA" id="ARBA00023224"/>
    </source>
</evidence>
<dbReference type="InterPro" id="IPR004089">
    <property type="entry name" value="MCPsignal_dom"/>
</dbReference>
<keyword evidence="4" id="KW-0472">Membrane</keyword>
<dbReference type="PANTHER" id="PTHR32089">
    <property type="entry name" value="METHYL-ACCEPTING CHEMOTAXIS PROTEIN MCPB"/>
    <property type="match status" value="1"/>
</dbReference>
<dbReference type="OrthoDB" id="9806477at2"/>
<proteinExistence type="inferred from homology"/>
<dbReference type="HOGENOM" id="CLU_000445_107_27_4"/>
<feature type="transmembrane region" description="Helical" evidence="4">
    <location>
        <begin position="190"/>
        <end position="213"/>
    </location>
</feature>
<protein>
    <submittedName>
        <fullName evidence="7">HAMP domain protein 13</fullName>
    </submittedName>
</protein>
<keyword evidence="1 3" id="KW-0807">Transducer</keyword>
<organism evidence="7 8">
    <name type="scientific">Achromobacter xylosoxidans (strain A8)</name>
    <dbReference type="NCBI Taxonomy" id="762376"/>
    <lineage>
        <taxon>Bacteria</taxon>
        <taxon>Pseudomonadati</taxon>
        <taxon>Pseudomonadota</taxon>
        <taxon>Betaproteobacteria</taxon>
        <taxon>Burkholderiales</taxon>
        <taxon>Alcaligenaceae</taxon>
        <taxon>Achromobacter</taxon>
    </lineage>
</organism>
<name>E3HMC0_ACHXA</name>
<dbReference type="InterPro" id="IPR024478">
    <property type="entry name" value="HlyB_4HB_MCP"/>
</dbReference>
<evidence type="ECO:0000259" key="5">
    <source>
        <dbReference type="PROSITE" id="PS50111"/>
    </source>
</evidence>
<dbReference type="PATRIC" id="fig|762376.5.peg.3701"/>
<dbReference type="GO" id="GO:0006935">
    <property type="term" value="P:chemotaxis"/>
    <property type="evidence" value="ECO:0007669"/>
    <property type="project" value="InterPro"/>
</dbReference>
<keyword evidence="4" id="KW-1133">Transmembrane helix</keyword>
<dbReference type="SUPFAM" id="SSF58104">
    <property type="entry name" value="Methyl-accepting chemotaxis protein (MCP) signaling domain"/>
    <property type="match status" value="1"/>
</dbReference>
<dbReference type="SMART" id="SM00283">
    <property type="entry name" value="MA"/>
    <property type="match status" value="1"/>
</dbReference>
<dbReference type="AlphaFoldDB" id="E3HMC0"/>
<dbReference type="PROSITE" id="PS50111">
    <property type="entry name" value="CHEMOTAXIS_TRANSDUC_2"/>
    <property type="match status" value="1"/>
</dbReference>
<dbReference type="RefSeq" id="WP_013394312.1">
    <property type="nucleotide sequence ID" value="NC_014640.1"/>
</dbReference>
<dbReference type="GO" id="GO:0016020">
    <property type="term" value="C:membrane"/>
    <property type="evidence" value="ECO:0007669"/>
    <property type="project" value="InterPro"/>
</dbReference>
<dbReference type="PROSITE" id="PS50885">
    <property type="entry name" value="HAMP"/>
    <property type="match status" value="1"/>
</dbReference>
<sequence length="539" mass="58464">MKNLTLRQRILASFLAILAIMALMVVMDYRRLLVIESEVELINNDAVPGIYYSTSIRASWFAGFVVVQDALNMDTEQERNTILAGLPETDKLLADHTEQYRRTIGREDDRGMFSEFEKELQEYKRIRANVLAPAMLADPARAQALIKAELRPAFYKGRDILARMVLENKKQADDAAAAIRQSVDSAEVRMLVSLALAIIAAIICGIMLMRAIANPMRAIVKTLEATGGGDLTRRLTLARKDEFNAIETGFNGMVDELTGLVGKTQRSAVQVATSVTEIAATSKQQQATASEVAATTTEIGVTSREISATSRELVRTMAEVSGAAEQTAALAGSGQVGLARMEDTMRNVVGAAGSVNAKLAILNEKAGNITQVVTTITKVADQTNLLSLNAAIEAEKAGEYGRGFVVVATEIRRLADQTAVATYDIEQMVREIQSSVSAGVMGMDKFSEEVRRGMADMQQVGDQLSQIIQQVQTLAPRVQMVNEGMQAQATGAEQINQALQQLSDAAQQTVESLRQSTLAIEELTLVANDLRSGVSRFKV</sequence>
<evidence type="ECO:0000259" key="6">
    <source>
        <dbReference type="PROSITE" id="PS50885"/>
    </source>
</evidence>
<evidence type="ECO:0000256" key="2">
    <source>
        <dbReference type="ARBA" id="ARBA00029447"/>
    </source>
</evidence>
<evidence type="ECO:0000256" key="4">
    <source>
        <dbReference type="SAM" id="Phobius"/>
    </source>
</evidence>
<dbReference type="Pfam" id="PF00015">
    <property type="entry name" value="MCPsignal"/>
    <property type="match status" value="1"/>
</dbReference>
<dbReference type="GO" id="GO:0007165">
    <property type="term" value="P:signal transduction"/>
    <property type="evidence" value="ECO:0007669"/>
    <property type="project" value="UniProtKB-KW"/>
</dbReference>
<comment type="similarity">
    <text evidence="2">Belongs to the methyl-accepting chemotaxis (MCP) protein family.</text>
</comment>
<feature type="domain" description="HAMP" evidence="6">
    <location>
        <begin position="210"/>
        <end position="262"/>
    </location>
</feature>
<dbReference type="KEGG" id="axy:AXYL_03678"/>
<dbReference type="Pfam" id="PF12729">
    <property type="entry name" value="4HB_MCP_1"/>
    <property type="match status" value="1"/>
</dbReference>
<dbReference type="CDD" id="cd06225">
    <property type="entry name" value="HAMP"/>
    <property type="match status" value="1"/>
</dbReference>
<feature type="transmembrane region" description="Helical" evidence="4">
    <location>
        <begin position="6"/>
        <end position="27"/>
    </location>
</feature>
<dbReference type="Gene3D" id="1.10.287.950">
    <property type="entry name" value="Methyl-accepting chemotaxis protein"/>
    <property type="match status" value="1"/>
</dbReference>
<dbReference type="InterPro" id="IPR004090">
    <property type="entry name" value="Chemotax_Me-accpt_rcpt"/>
</dbReference>
<feature type="domain" description="Methyl-accepting transducer" evidence="5">
    <location>
        <begin position="267"/>
        <end position="503"/>
    </location>
</feature>
<dbReference type="SMART" id="SM00304">
    <property type="entry name" value="HAMP"/>
    <property type="match status" value="1"/>
</dbReference>
<dbReference type="GO" id="GO:0004888">
    <property type="term" value="F:transmembrane signaling receptor activity"/>
    <property type="evidence" value="ECO:0007669"/>
    <property type="project" value="InterPro"/>
</dbReference>
<dbReference type="PANTHER" id="PTHR32089:SF120">
    <property type="entry name" value="METHYL-ACCEPTING CHEMOTAXIS PROTEIN TLPQ"/>
    <property type="match status" value="1"/>
</dbReference>
<evidence type="ECO:0000313" key="7">
    <source>
        <dbReference type="EMBL" id="ADP16998.1"/>
    </source>
</evidence>
<dbReference type="Pfam" id="PF00672">
    <property type="entry name" value="HAMP"/>
    <property type="match status" value="1"/>
</dbReference>